<evidence type="ECO:0000256" key="1">
    <source>
        <dbReference type="SAM" id="Phobius"/>
    </source>
</evidence>
<dbReference type="AlphaFoldDB" id="A0A8X8BEF6"/>
<organism evidence="3 4">
    <name type="scientific">Brassica carinata</name>
    <name type="common">Ethiopian mustard</name>
    <name type="synonym">Abyssinian cabbage</name>
    <dbReference type="NCBI Taxonomy" id="52824"/>
    <lineage>
        <taxon>Eukaryota</taxon>
        <taxon>Viridiplantae</taxon>
        <taxon>Streptophyta</taxon>
        <taxon>Embryophyta</taxon>
        <taxon>Tracheophyta</taxon>
        <taxon>Spermatophyta</taxon>
        <taxon>Magnoliopsida</taxon>
        <taxon>eudicotyledons</taxon>
        <taxon>Gunneridae</taxon>
        <taxon>Pentapetalae</taxon>
        <taxon>rosids</taxon>
        <taxon>malvids</taxon>
        <taxon>Brassicales</taxon>
        <taxon>Brassicaceae</taxon>
        <taxon>Brassiceae</taxon>
        <taxon>Brassica</taxon>
    </lineage>
</organism>
<protein>
    <recommendedName>
        <fullName evidence="2">Sugar phosphate transporter domain-containing protein</fullName>
    </recommendedName>
</protein>
<feature type="transmembrane region" description="Helical" evidence="1">
    <location>
        <begin position="86"/>
        <end position="105"/>
    </location>
</feature>
<evidence type="ECO:0000259" key="2">
    <source>
        <dbReference type="Pfam" id="PF03151"/>
    </source>
</evidence>
<dbReference type="Pfam" id="PF03151">
    <property type="entry name" value="TPT"/>
    <property type="match status" value="1"/>
</dbReference>
<comment type="caution">
    <text evidence="3">The sequence shown here is derived from an EMBL/GenBank/DDBJ whole genome shotgun (WGS) entry which is preliminary data.</text>
</comment>
<proteinExistence type="predicted"/>
<keyword evidence="1" id="KW-0812">Transmembrane</keyword>
<dbReference type="Proteomes" id="UP000886595">
    <property type="component" value="Unassembled WGS sequence"/>
</dbReference>
<dbReference type="InterPro" id="IPR004853">
    <property type="entry name" value="Sugar_P_trans_dom"/>
</dbReference>
<reference evidence="3 4" key="1">
    <citation type="submission" date="2020-02" db="EMBL/GenBank/DDBJ databases">
        <authorList>
            <person name="Ma Q."/>
            <person name="Huang Y."/>
            <person name="Song X."/>
            <person name="Pei D."/>
        </authorList>
    </citation>
    <scope>NUCLEOTIDE SEQUENCE [LARGE SCALE GENOMIC DNA]</scope>
    <source>
        <strain evidence="3">Sxm20200214</strain>
        <tissue evidence="3">Leaf</tissue>
    </source>
</reference>
<dbReference type="OrthoDB" id="6418713at2759"/>
<name>A0A8X8BEF6_BRACI</name>
<dbReference type="EMBL" id="JAAMPC010000001">
    <property type="protein sequence ID" value="KAG2330822.1"/>
    <property type="molecule type" value="Genomic_DNA"/>
</dbReference>
<evidence type="ECO:0000313" key="4">
    <source>
        <dbReference type="Proteomes" id="UP000886595"/>
    </source>
</evidence>
<evidence type="ECO:0000313" key="3">
    <source>
        <dbReference type="EMBL" id="KAG2330822.1"/>
    </source>
</evidence>
<accession>A0A8X8BEF6</accession>
<gene>
    <name evidence="3" type="ORF">Bca52824_002002</name>
</gene>
<keyword evidence="4" id="KW-1185">Reference proteome</keyword>
<feature type="transmembrane region" description="Helical" evidence="1">
    <location>
        <begin position="130"/>
        <end position="147"/>
    </location>
</feature>
<keyword evidence="1" id="KW-0472">Membrane</keyword>
<keyword evidence="1" id="KW-1133">Transmembrane helix</keyword>
<sequence length="183" mass="20117">MDHQNYGQFIDLNLNNDFRSLATFPSQPQLSPSLTPSKFVGLNLKKIEGVAMASLTELSFNWLGFISAMNSVFSKKSMTDMDSTNVYTYISIIALIACIPPAIIIEGTQLLKHGFSGDCKSGMSKFRSDLLFGGLLIYLSGFMFLGANANKLFMFLGAQQDAEFLITARDKEEELGSSVEITP</sequence>
<feature type="domain" description="Sugar phosphate transporter" evidence="2">
    <location>
        <begin position="47"/>
        <end position="140"/>
    </location>
</feature>